<proteinExistence type="inferred from homology"/>
<dbReference type="Pfam" id="PF13580">
    <property type="entry name" value="SIS_2"/>
    <property type="match status" value="1"/>
</dbReference>
<dbReference type="CDD" id="cd05006">
    <property type="entry name" value="SIS_GmhA"/>
    <property type="match status" value="1"/>
</dbReference>
<evidence type="ECO:0000256" key="2">
    <source>
        <dbReference type="ARBA" id="ARBA00004496"/>
    </source>
</evidence>
<evidence type="ECO:0000256" key="6">
    <source>
        <dbReference type="ARBA" id="ARBA00022833"/>
    </source>
</evidence>
<evidence type="ECO:0000256" key="9">
    <source>
        <dbReference type="HAMAP-Rule" id="MF_00067"/>
    </source>
</evidence>
<dbReference type="EMBL" id="JABZMK010000001">
    <property type="protein sequence ID" value="MBF1128486.1"/>
    <property type="molecule type" value="Genomic_DNA"/>
</dbReference>
<evidence type="ECO:0000313" key="11">
    <source>
        <dbReference type="Proteomes" id="UP000757890"/>
    </source>
</evidence>
<feature type="binding site" evidence="9">
    <location>
        <begin position="92"/>
        <end position="93"/>
    </location>
    <ligand>
        <name>substrate</name>
    </ligand>
</feature>
<dbReference type="PROSITE" id="PS51464">
    <property type="entry name" value="SIS"/>
    <property type="match status" value="1"/>
</dbReference>
<organism evidence="10 11">
    <name type="scientific">Dialister invisus</name>
    <dbReference type="NCBI Taxonomy" id="218538"/>
    <lineage>
        <taxon>Bacteria</taxon>
        <taxon>Bacillati</taxon>
        <taxon>Bacillota</taxon>
        <taxon>Negativicutes</taxon>
        <taxon>Veillonellales</taxon>
        <taxon>Veillonellaceae</taxon>
        <taxon>Dialister</taxon>
    </lineage>
</organism>
<dbReference type="GO" id="GO:0005737">
    <property type="term" value="C:cytoplasm"/>
    <property type="evidence" value="ECO:0007669"/>
    <property type="project" value="UniProtKB-SubCell"/>
</dbReference>
<dbReference type="NCBIfam" id="TIGR00441">
    <property type="entry name" value="gmhA"/>
    <property type="match status" value="1"/>
</dbReference>
<dbReference type="RefSeq" id="WP_022027094.1">
    <property type="nucleotide sequence ID" value="NZ_CATXWY010000002.1"/>
</dbReference>
<feature type="binding site" evidence="9">
    <location>
        <position position="170"/>
    </location>
    <ligand>
        <name>Zn(2+)</name>
        <dbReference type="ChEBI" id="CHEBI:29105"/>
    </ligand>
</feature>
<comment type="pathway">
    <text evidence="9">Carbohydrate biosynthesis; D-glycero-D-manno-heptose 7-phosphate biosynthesis; D-glycero-alpha-D-manno-heptose 7-phosphate and D-glycero-beta-D-manno-heptose 7-phosphate from sedoheptulose 7-phosphate: step 1/1.</text>
</comment>
<keyword evidence="7 9" id="KW-0413">Isomerase</keyword>
<dbReference type="AlphaFoldDB" id="A0A6L6TP17"/>
<dbReference type="EC" id="5.3.1.28" evidence="9"/>
<accession>A0A6L6TP17</accession>
<evidence type="ECO:0000256" key="4">
    <source>
        <dbReference type="ARBA" id="ARBA00022490"/>
    </source>
</evidence>
<comment type="subcellular location">
    <subcellularLocation>
        <location evidence="2 9">Cytoplasm</location>
    </subcellularLocation>
</comment>
<evidence type="ECO:0000256" key="1">
    <source>
        <dbReference type="ARBA" id="ARBA00000348"/>
    </source>
</evidence>
<feature type="binding site" evidence="9">
    <location>
        <begin position="118"/>
        <end position="120"/>
    </location>
    <ligand>
        <name>substrate</name>
    </ligand>
</feature>
<dbReference type="PANTHER" id="PTHR30390">
    <property type="entry name" value="SEDOHEPTULOSE 7-PHOSPHATE ISOMERASE / DNAA INITIATOR-ASSOCIATING FACTOR FOR REPLICATION INITIATION"/>
    <property type="match status" value="1"/>
</dbReference>
<dbReference type="HAMAP" id="MF_00067">
    <property type="entry name" value="GmhA"/>
    <property type="match status" value="1"/>
</dbReference>
<evidence type="ECO:0000256" key="8">
    <source>
        <dbReference type="ARBA" id="ARBA00023277"/>
    </source>
</evidence>
<dbReference type="GO" id="GO:0005975">
    <property type="term" value="P:carbohydrate metabolic process"/>
    <property type="evidence" value="ECO:0007669"/>
    <property type="project" value="UniProtKB-UniRule"/>
</dbReference>
<comment type="miscellaneous">
    <text evidence="9">The reaction produces a racemic mixture of D-glycero-alpha-D-manno-heptose 7-phosphate and D-glycero-beta-D-manno-heptose 7-phosphate.</text>
</comment>
<evidence type="ECO:0000256" key="7">
    <source>
        <dbReference type="ARBA" id="ARBA00023235"/>
    </source>
</evidence>
<protein>
    <recommendedName>
        <fullName evidence="9">Phosphoheptose isomerase</fullName>
        <ecNumber evidence="9">5.3.1.28</ecNumber>
    </recommendedName>
    <alternativeName>
        <fullName evidence="9">Sedoheptulose 7-phosphate isomerase</fullName>
    </alternativeName>
</protein>
<dbReference type="InterPro" id="IPR035461">
    <property type="entry name" value="GmhA/DiaA"/>
</dbReference>
<keyword evidence="8 9" id="KW-0119">Carbohydrate metabolism</keyword>
<name>A0A6L6TP17_9FIRM</name>
<evidence type="ECO:0000256" key="3">
    <source>
        <dbReference type="ARBA" id="ARBA00009894"/>
    </source>
</evidence>
<dbReference type="InterPro" id="IPR050099">
    <property type="entry name" value="SIS_GmhA/DiaA_subfam"/>
</dbReference>
<feature type="binding site" evidence="9">
    <location>
        <position position="59"/>
    </location>
    <ligand>
        <name>Zn(2+)</name>
        <dbReference type="ChEBI" id="CHEBI:29105"/>
    </ligand>
</feature>
<reference evidence="10" key="1">
    <citation type="submission" date="2020-04" db="EMBL/GenBank/DDBJ databases">
        <title>Deep metagenomics examines the oral microbiome during advanced dental caries in children, revealing novel taxa and co-occurrences with host molecules.</title>
        <authorList>
            <person name="Baker J.L."/>
            <person name="Morton J.T."/>
            <person name="Dinis M."/>
            <person name="Alvarez R."/>
            <person name="Tran N.C."/>
            <person name="Knight R."/>
            <person name="Edlund A."/>
        </authorList>
    </citation>
    <scope>NUCLEOTIDE SEQUENCE</scope>
    <source>
        <strain evidence="10">JCVI_32_bin.14</strain>
    </source>
</reference>
<dbReference type="GO" id="GO:2001061">
    <property type="term" value="P:D-glycero-D-manno-heptose 7-phosphate biosynthetic process"/>
    <property type="evidence" value="ECO:0007669"/>
    <property type="project" value="UniProtKB-UniPathway"/>
</dbReference>
<feature type="binding site" evidence="9">
    <location>
        <position position="63"/>
    </location>
    <ligand>
        <name>Zn(2+)</name>
        <dbReference type="ChEBI" id="CHEBI:29105"/>
    </ligand>
</feature>
<gene>
    <name evidence="9 10" type="primary">gmhA</name>
    <name evidence="10" type="ORF">HXL70_00310</name>
</gene>
<dbReference type="GO" id="GO:0097367">
    <property type="term" value="F:carbohydrate derivative binding"/>
    <property type="evidence" value="ECO:0007669"/>
    <property type="project" value="InterPro"/>
</dbReference>
<feature type="binding site" evidence="9">
    <location>
        <begin position="50"/>
        <end position="52"/>
    </location>
    <ligand>
        <name>substrate</name>
    </ligand>
</feature>
<dbReference type="GO" id="GO:0008968">
    <property type="term" value="F:D-sedoheptulose 7-phosphate isomerase activity"/>
    <property type="evidence" value="ECO:0007669"/>
    <property type="project" value="UniProtKB-UniRule"/>
</dbReference>
<dbReference type="GO" id="GO:0008270">
    <property type="term" value="F:zinc ion binding"/>
    <property type="evidence" value="ECO:0007669"/>
    <property type="project" value="UniProtKB-UniRule"/>
</dbReference>
<feature type="binding site" evidence="9">
    <location>
        <position position="63"/>
    </location>
    <ligand>
        <name>substrate</name>
    </ligand>
</feature>
<keyword evidence="6 9" id="KW-0862">Zinc</keyword>
<comment type="cofactor">
    <cofactor evidence="9">
        <name>Zn(2+)</name>
        <dbReference type="ChEBI" id="CHEBI:29105"/>
    </cofactor>
    <text evidence="9">Binds 1 zinc ion per subunit.</text>
</comment>
<feature type="binding site" evidence="9">
    <location>
        <position position="170"/>
    </location>
    <ligand>
        <name>substrate</name>
    </ligand>
</feature>
<dbReference type="InterPro" id="IPR004515">
    <property type="entry name" value="Phosphoheptose_Isoase"/>
</dbReference>
<keyword evidence="5 9" id="KW-0479">Metal-binding</keyword>
<dbReference type="InterPro" id="IPR001347">
    <property type="entry name" value="SIS_dom"/>
</dbReference>
<comment type="catalytic activity">
    <reaction evidence="1 9">
        <text>2 D-sedoheptulose 7-phosphate = D-glycero-alpha-D-manno-heptose 7-phosphate + D-glycero-beta-D-manno-heptose 7-phosphate</text>
        <dbReference type="Rhea" id="RHEA:27489"/>
        <dbReference type="ChEBI" id="CHEBI:57483"/>
        <dbReference type="ChEBI" id="CHEBI:60203"/>
        <dbReference type="ChEBI" id="CHEBI:60204"/>
        <dbReference type="EC" id="5.3.1.28"/>
    </reaction>
</comment>
<dbReference type="InterPro" id="IPR046348">
    <property type="entry name" value="SIS_dom_sf"/>
</dbReference>
<dbReference type="Gene3D" id="3.40.50.10490">
    <property type="entry name" value="Glucose-6-phosphate isomerase like protein, domain 1"/>
    <property type="match status" value="1"/>
</dbReference>
<sequence length="191" mass="20832">MIKINTIETCFNAHEETLLATKKLFPVIRQMAEICQDAMITGHKILICGNGGSAADAQHIAAEFIGRFHNERRALPAIALSTDTSILTSIANDYNYSQVFSRQVQGLGRAGDVFWGISTSGNSENVNKAIIEAKNKRMITIALTGKTGGEMVDICDVALVIPSDSTARIQEMHILCAHIICQLIDDIDWGK</sequence>
<feature type="binding site" evidence="9">
    <location>
        <position position="178"/>
    </location>
    <ligand>
        <name>Zn(2+)</name>
        <dbReference type="ChEBI" id="CHEBI:29105"/>
    </ligand>
</feature>
<dbReference type="PANTHER" id="PTHR30390:SF6">
    <property type="entry name" value="DNAA INITIATOR-ASSOCIATING PROTEIN DIAA"/>
    <property type="match status" value="1"/>
</dbReference>
<comment type="similarity">
    <text evidence="3 9">Belongs to the SIS family. GmhA subfamily.</text>
</comment>
<keyword evidence="4 9" id="KW-0963">Cytoplasm</keyword>
<dbReference type="Proteomes" id="UP000757890">
    <property type="component" value="Unassembled WGS sequence"/>
</dbReference>
<comment type="caution">
    <text evidence="10">The sequence shown here is derived from an EMBL/GenBank/DDBJ whole genome shotgun (WGS) entry which is preliminary data.</text>
</comment>
<comment type="function">
    <text evidence="9">Catalyzes the isomerization of sedoheptulose 7-phosphate in D-glycero-D-manno-heptose 7-phosphate.</text>
</comment>
<dbReference type="SUPFAM" id="SSF53697">
    <property type="entry name" value="SIS domain"/>
    <property type="match status" value="1"/>
</dbReference>
<feature type="binding site" evidence="9">
    <location>
        <position position="123"/>
    </location>
    <ligand>
        <name>substrate</name>
    </ligand>
</feature>
<evidence type="ECO:0000256" key="5">
    <source>
        <dbReference type="ARBA" id="ARBA00022723"/>
    </source>
</evidence>
<evidence type="ECO:0000313" key="10">
    <source>
        <dbReference type="EMBL" id="MBF1128486.1"/>
    </source>
</evidence>